<feature type="compositionally biased region" description="Acidic residues" evidence="1">
    <location>
        <begin position="714"/>
        <end position="730"/>
    </location>
</feature>
<evidence type="ECO:0000313" key="4">
    <source>
        <dbReference type="EMBL" id="TWT56958.1"/>
    </source>
</evidence>
<evidence type="ECO:0000256" key="2">
    <source>
        <dbReference type="SAM" id="Phobius"/>
    </source>
</evidence>
<feature type="chain" id="PRO_5022958460" evidence="3">
    <location>
        <begin position="22"/>
        <end position="1158"/>
    </location>
</feature>
<protein>
    <submittedName>
        <fullName evidence="4">Uncharacterized protein</fullName>
    </submittedName>
</protein>
<dbReference type="AlphaFoldDB" id="A0A5C5X2A2"/>
<accession>A0A5C5X2A2</accession>
<name>A0A5C5X2A2_9PLAN</name>
<feature type="transmembrane region" description="Helical" evidence="2">
    <location>
        <begin position="1042"/>
        <end position="1064"/>
    </location>
</feature>
<dbReference type="EMBL" id="SIHI01000001">
    <property type="protein sequence ID" value="TWT56958.1"/>
    <property type="molecule type" value="Genomic_DNA"/>
</dbReference>
<feature type="transmembrane region" description="Helical" evidence="2">
    <location>
        <begin position="1071"/>
        <end position="1087"/>
    </location>
</feature>
<organism evidence="4 5">
    <name type="scientific">Thalassoglobus neptunius</name>
    <dbReference type="NCBI Taxonomy" id="1938619"/>
    <lineage>
        <taxon>Bacteria</taxon>
        <taxon>Pseudomonadati</taxon>
        <taxon>Planctomycetota</taxon>
        <taxon>Planctomycetia</taxon>
        <taxon>Planctomycetales</taxon>
        <taxon>Planctomycetaceae</taxon>
        <taxon>Thalassoglobus</taxon>
    </lineage>
</organism>
<feature type="compositionally biased region" description="Polar residues" evidence="1">
    <location>
        <begin position="1139"/>
        <end position="1150"/>
    </location>
</feature>
<reference evidence="4 5" key="1">
    <citation type="submission" date="2019-02" db="EMBL/GenBank/DDBJ databases">
        <title>Deep-cultivation of Planctomycetes and their phenomic and genomic characterization uncovers novel biology.</title>
        <authorList>
            <person name="Wiegand S."/>
            <person name="Jogler M."/>
            <person name="Boedeker C."/>
            <person name="Pinto D."/>
            <person name="Vollmers J."/>
            <person name="Rivas-Marin E."/>
            <person name="Kohn T."/>
            <person name="Peeters S.H."/>
            <person name="Heuer A."/>
            <person name="Rast P."/>
            <person name="Oberbeckmann S."/>
            <person name="Bunk B."/>
            <person name="Jeske O."/>
            <person name="Meyerdierks A."/>
            <person name="Storesund J.E."/>
            <person name="Kallscheuer N."/>
            <person name="Luecker S."/>
            <person name="Lage O.M."/>
            <person name="Pohl T."/>
            <person name="Merkel B.J."/>
            <person name="Hornburger P."/>
            <person name="Mueller R.-W."/>
            <person name="Bruemmer F."/>
            <person name="Labrenz M."/>
            <person name="Spormann A.M."/>
            <person name="Op Den Camp H."/>
            <person name="Overmann J."/>
            <person name="Amann R."/>
            <person name="Jetten M.S.M."/>
            <person name="Mascher T."/>
            <person name="Medema M.H."/>
            <person name="Devos D.P."/>
            <person name="Kaster A.-K."/>
            <person name="Ovreas L."/>
            <person name="Rohde M."/>
            <person name="Galperin M.Y."/>
            <person name="Jogler C."/>
        </authorList>
    </citation>
    <scope>NUCLEOTIDE SEQUENCE [LARGE SCALE GENOMIC DNA]</scope>
    <source>
        <strain evidence="4 5">KOR42</strain>
    </source>
</reference>
<dbReference type="RefSeq" id="WP_146506852.1">
    <property type="nucleotide sequence ID" value="NZ_SIHI01000001.1"/>
</dbReference>
<keyword evidence="5" id="KW-1185">Reference proteome</keyword>
<dbReference type="OrthoDB" id="207197at2"/>
<evidence type="ECO:0000256" key="3">
    <source>
        <dbReference type="SAM" id="SignalP"/>
    </source>
</evidence>
<sequence length="1158" mass="126993" precursor="true">MKKTARSRFFIAFLCSFVALASPGFSQEESPDEVAGDSPEVLADETAADEIAPVEVLSESGERIIYIPFKDFESAFGNPDSNVILPFSEYEKMMAAWKASQQKTESPDAVLSQIGYTVTIDGEIARVRADLRVNVLKDGWVELPVQFGAAAVGRVAGDDVLLRGVGNGQYALLFQTPGEKNVSIDLAVRVKQSPDGQEISFQTPPVAVTTLDVTVPREGQAIEVTPQIVEVAGGGDEAADGTTRMQVNVGATNSIRIQWHPEASLQPEMNLLASVENQTLVTIEDGLIHTDAYLKYEILRGTMEGGRVVVPASHRILDVTASSRIKNWQVVEQDGEQIVDVEFLSAIGKGLNLELHTERKLDAADFNIAGWKEGQPAEGIHAMDVVRESGQIAVRHASDISLTVLEQQGVVRIEPSAVDEKLAGSNALTYKFYSPDFSLTVNAKPVEPRLIVGHRMVLTFQDDELEVSNSLNYSVERMGVFELKLRLPEKLQIDDVISPRLKEFNVTEEGRLLTVTLLERTLGEFPVEIRSHRDLTDSGDGETLPLIEPLGVERETGTIQVFARPAIEVITETDQLEGVQPVPTSTEVKNGVRLNSAWSFTRRPAVIPVRTERKPTRLSAFVGTTISVQDELTQVRTQLDYLVEYSGLNTFRFEVPEAISDSIQIETAGGDQQSSPIQQRTSGDPVDGWVPWTIITQRDVIGLQRFIISYDIDQPEAEEEEADSESDSESSAELTTTIQLTRPLGLIDSDGEPTTTLTQSQGEVVIDKERSLSIAASGTGGGLEQIDLRELTRLPQSGTLAFRYFRSDADDRPSVEVSQSRHEIQEVVSTIVPRGLVEIVTGEDFEGTYRCRYLVKTTERQRLLVYLPVDLEVLGTFLNEREVSLEIADVPASDSVGENLTPFWVNVARTDSSDEDFLLTFQFLWKLHPALGESAFGRGEMLLPLPVIGRGDSAVVQELKVAIWVPEKYALVGDPEDFHLQTRHRAGDVLIGETADRQVGGLENWVSDGHTCPVSVAQFPTDGRVPYVYSNLGGAKSVTVRWWNQVVMTLIVSLAVGVIGWLLLKTSWENKLGMLLIALFAAALYGISDSHALSQGLYAARFGMMLLIGLWIINWIFQLIRGVQSTFATAGASATTASPINTDSSGSSPPTAERQDTN</sequence>
<gene>
    <name evidence="4" type="ORF">KOR42_03140</name>
</gene>
<feature type="region of interest" description="Disordered" evidence="1">
    <location>
        <begin position="1135"/>
        <end position="1158"/>
    </location>
</feature>
<keyword evidence="3" id="KW-0732">Signal</keyword>
<keyword evidence="2" id="KW-1133">Transmembrane helix</keyword>
<proteinExistence type="predicted"/>
<evidence type="ECO:0000313" key="5">
    <source>
        <dbReference type="Proteomes" id="UP000317243"/>
    </source>
</evidence>
<keyword evidence="2" id="KW-0812">Transmembrane</keyword>
<evidence type="ECO:0000256" key="1">
    <source>
        <dbReference type="SAM" id="MobiDB-lite"/>
    </source>
</evidence>
<feature type="transmembrane region" description="Helical" evidence="2">
    <location>
        <begin position="1099"/>
        <end position="1117"/>
    </location>
</feature>
<feature type="signal peptide" evidence="3">
    <location>
        <begin position="1"/>
        <end position="21"/>
    </location>
</feature>
<keyword evidence="2" id="KW-0472">Membrane</keyword>
<feature type="region of interest" description="Disordered" evidence="1">
    <location>
        <begin position="714"/>
        <end position="735"/>
    </location>
</feature>
<comment type="caution">
    <text evidence="4">The sequence shown here is derived from an EMBL/GenBank/DDBJ whole genome shotgun (WGS) entry which is preliminary data.</text>
</comment>
<dbReference type="Proteomes" id="UP000317243">
    <property type="component" value="Unassembled WGS sequence"/>
</dbReference>